<dbReference type="InterPro" id="IPR003959">
    <property type="entry name" value="ATPase_AAA_core"/>
</dbReference>
<dbReference type="Proteomes" id="UP001271780">
    <property type="component" value="Unassembled WGS sequence"/>
</dbReference>
<comment type="caution">
    <text evidence="9">The sequence shown here is derived from an EMBL/GenBank/DDBJ whole genome shotgun (WGS) entry which is preliminary data.</text>
</comment>
<keyword evidence="7" id="KW-0482">Metalloprotease</keyword>
<keyword evidence="10" id="KW-1185">Reference proteome</keyword>
<dbReference type="InterPro" id="IPR027417">
    <property type="entry name" value="P-loop_NTPase"/>
</dbReference>
<dbReference type="PANTHER" id="PTHR23076">
    <property type="entry name" value="METALLOPROTEASE M41 FTSH"/>
    <property type="match status" value="1"/>
</dbReference>
<feature type="domain" description="AAA+ ATPase" evidence="8">
    <location>
        <begin position="241"/>
        <end position="380"/>
    </location>
</feature>
<name>A0ABU4XBS4_9HYPH</name>
<dbReference type="Gene3D" id="3.40.50.300">
    <property type="entry name" value="P-loop containing nucleotide triphosphate hydrolases"/>
    <property type="match status" value="1"/>
</dbReference>
<dbReference type="RefSeq" id="WP_320315219.1">
    <property type="nucleotide sequence ID" value="NZ_JAVIIX010000001.1"/>
</dbReference>
<dbReference type="PANTHER" id="PTHR23076:SF97">
    <property type="entry name" value="ATP-DEPENDENT ZINC METALLOPROTEASE YME1L1"/>
    <property type="match status" value="1"/>
</dbReference>
<gene>
    <name evidence="9" type="ORF">RFM27_03095</name>
</gene>
<protein>
    <submittedName>
        <fullName evidence="9">AAA family ATPase</fullName>
    </submittedName>
</protein>
<dbReference type="Pfam" id="PF01434">
    <property type="entry name" value="Peptidase_M41"/>
    <property type="match status" value="1"/>
</dbReference>
<sequence length="652" mass="70807">MIRYKTLKGAESSNASTFRNKLHQSLPRFLAYCGIMRACRSIPQFRQLKPVVVSLLLPAGADKEIYEEAVHYAAHGPSFIYGGLDGTEILTKGDRWTKAKEAELSTALSKRRRVVLVVESGGEMPDYFRLAADGLVEVGPILPRHVIAGARLCLKTEITAEQAEFIATMPLSVIGATLRPGRPIAHAIKLMVQASAPSGAKDISGPTLDDLHGLGEAGEWGRELAIDLADWQAGRIRWADVDRGILLSGPPGTGKSTFAGALARSCKVHLVLGSLGRWQAKGHLGDLLKAMRAAFDDARRNAPSIIFIDEIDAVGDREKFSDHNAQYCTEVVAALLECIDGAEGREGVVVVGACNYPHRLDAAIVRAGRLDRHVRIPLPDQKGREGILRWHLQGLLADADLSEIAERSEGWNGASLEQLVRQAKRRARRARRDMRLDDLVSELPALVPIPPEMRRRVAVHETGHAIVALALACGELVSVSVESAIVRNPELFQNGGGALIRDKGIKEGTQAQLLDSIAVRLGGIAAEEVVFGERSAGGGGGRGSDLHTATLSALAFEASYGLGEGLAYLAPDDEEELFSALRLDRFLHVRVDKTLLEQFQRAKRIIERERLEVDRVAEALLIRGTLDASEVVELIAQQPRLKLVDGDDRKTG</sequence>
<comment type="cofactor">
    <cofactor evidence="1">
        <name>Zn(2+)</name>
        <dbReference type="ChEBI" id="CHEBI:29105"/>
    </cofactor>
</comment>
<dbReference type="Pfam" id="PF17862">
    <property type="entry name" value="AAA_lid_3"/>
    <property type="match status" value="1"/>
</dbReference>
<evidence type="ECO:0000256" key="2">
    <source>
        <dbReference type="ARBA" id="ARBA00010044"/>
    </source>
</evidence>
<evidence type="ECO:0000256" key="3">
    <source>
        <dbReference type="ARBA" id="ARBA00022670"/>
    </source>
</evidence>
<dbReference type="Gene3D" id="1.20.58.760">
    <property type="entry name" value="Peptidase M41"/>
    <property type="match status" value="1"/>
</dbReference>
<dbReference type="CDD" id="cd19481">
    <property type="entry name" value="RecA-like_protease"/>
    <property type="match status" value="1"/>
</dbReference>
<dbReference type="InterPro" id="IPR000642">
    <property type="entry name" value="Peptidase_M41"/>
</dbReference>
<accession>A0ABU4XBS4</accession>
<dbReference type="SUPFAM" id="SSF52540">
    <property type="entry name" value="P-loop containing nucleoside triphosphate hydrolases"/>
    <property type="match status" value="1"/>
</dbReference>
<keyword evidence="3" id="KW-0645">Protease</keyword>
<evidence type="ECO:0000256" key="4">
    <source>
        <dbReference type="ARBA" id="ARBA00022723"/>
    </source>
</evidence>
<evidence type="ECO:0000313" key="10">
    <source>
        <dbReference type="Proteomes" id="UP001271780"/>
    </source>
</evidence>
<dbReference type="InterPro" id="IPR003593">
    <property type="entry name" value="AAA+_ATPase"/>
</dbReference>
<keyword evidence="6" id="KW-0862">Zinc</keyword>
<organism evidence="9 10">
    <name type="scientific">Mesorhizobium dulcispinae</name>
    <dbReference type="NCBI Taxonomy" id="3072316"/>
    <lineage>
        <taxon>Bacteria</taxon>
        <taxon>Pseudomonadati</taxon>
        <taxon>Pseudomonadota</taxon>
        <taxon>Alphaproteobacteria</taxon>
        <taxon>Hyphomicrobiales</taxon>
        <taxon>Phyllobacteriaceae</taxon>
        <taxon>Mesorhizobium</taxon>
    </lineage>
</organism>
<dbReference type="EMBL" id="JAVIIZ010000001">
    <property type="protein sequence ID" value="MDX8471052.1"/>
    <property type="molecule type" value="Genomic_DNA"/>
</dbReference>
<evidence type="ECO:0000256" key="6">
    <source>
        <dbReference type="ARBA" id="ARBA00022833"/>
    </source>
</evidence>
<dbReference type="Pfam" id="PF00004">
    <property type="entry name" value="AAA"/>
    <property type="match status" value="1"/>
</dbReference>
<keyword evidence="5" id="KW-0378">Hydrolase</keyword>
<dbReference type="InterPro" id="IPR041569">
    <property type="entry name" value="AAA_lid_3"/>
</dbReference>
<evidence type="ECO:0000313" key="9">
    <source>
        <dbReference type="EMBL" id="MDX8471052.1"/>
    </source>
</evidence>
<reference evidence="9 10" key="1">
    <citation type="submission" date="2023-08" db="EMBL/GenBank/DDBJ databases">
        <title>Implementing the SeqCode for naming new Mesorhizobium species isolated from Vachellia karroo root nodules.</title>
        <authorList>
            <person name="Van Lill M."/>
        </authorList>
    </citation>
    <scope>NUCLEOTIDE SEQUENCE [LARGE SCALE GENOMIC DNA]</scope>
    <source>
        <strain evidence="9 10">VK23A</strain>
    </source>
</reference>
<keyword evidence="4" id="KW-0479">Metal-binding</keyword>
<dbReference type="SUPFAM" id="SSF140990">
    <property type="entry name" value="FtsH protease domain-like"/>
    <property type="match status" value="1"/>
</dbReference>
<evidence type="ECO:0000259" key="8">
    <source>
        <dbReference type="SMART" id="SM00382"/>
    </source>
</evidence>
<comment type="similarity">
    <text evidence="2">In the C-terminal section; belongs to the peptidase M41 family.</text>
</comment>
<proteinExistence type="inferred from homology"/>
<evidence type="ECO:0000256" key="7">
    <source>
        <dbReference type="ARBA" id="ARBA00023049"/>
    </source>
</evidence>
<dbReference type="Gene3D" id="1.10.8.60">
    <property type="match status" value="1"/>
</dbReference>
<dbReference type="InterPro" id="IPR037219">
    <property type="entry name" value="Peptidase_M41-like"/>
</dbReference>
<evidence type="ECO:0000256" key="1">
    <source>
        <dbReference type="ARBA" id="ARBA00001947"/>
    </source>
</evidence>
<dbReference type="SMART" id="SM00382">
    <property type="entry name" value="AAA"/>
    <property type="match status" value="1"/>
</dbReference>
<evidence type="ECO:0000256" key="5">
    <source>
        <dbReference type="ARBA" id="ARBA00022801"/>
    </source>
</evidence>